<protein>
    <submittedName>
        <fullName evidence="8">Lipopolysaccharide biosynthesis protein</fullName>
    </submittedName>
</protein>
<keyword evidence="5 7" id="KW-1133">Transmembrane helix</keyword>
<feature type="transmembrane region" description="Helical" evidence="7">
    <location>
        <begin position="312"/>
        <end position="335"/>
    </location>
</feature>
<feature type="transmembrane region" description="Helical" evidence="7">
    <location>
        <begin position="199"/>
        <end position="218"/>
    </location>
</feature>
<comment type="similarity">
    <text evidence="2">Belongs to the polysaccharide synthase family.</text>
</comment>
<dbReference type="Proteomes" id="UP000702952">
    <property type="component" value="Unassembled WGS sequence"/>
</dbReference>
<feature type="transmembrane region" description="Helical" evidence="7">
    <location>
        <begin position="60"/>
        <end position="81"/>
    </location>
</feature>
<proteinExistence type="inferred from homology"/>
<evidence type="ECO:0000313" key="9">
    <source>
        <dbReference type="EMBL" id="QTG14497.1"/>
    </source>
</evidence>
<evidence type="ECO:0000256" key="5">
    <source>
        <dbReference type="ARBA" id="ARBA00022989"/>
    </source>
</evidence>
<dbReference type="GO" id="GO:0005886">
    <property type="term" value="C:plasma membrane"/>
    <property type="evidence" value="ECO:0007669"/>
    <property type="project" value="UniProtKB-SubCell"/>
</dbReference>
<feature type="transmembrane region" description="Helical" evidence="7">
    <location>
        <begin position="406"/>
        <end position="425"/>
    </location>
</feature>
<dbReference type="Proteomes" id="UP000663946">
    <property type="component" value="Chromosome 1"/>
</dbReference>
<reference evidence="8" key="1">
    <citation type="journal article" date="2020" name="Science">
        <title>Unexpected conservation and global transmission of agrobacterial virulence plasmids.</title>
        <authorList>
            <person name="Weisberg A.J."/>
            <person name="Davis E.W. 2nd"/>
            <person name="Tabima J."/>
            <person name="Belcher M.S."/>
            <person name="Miller M."/>
            <person name="Kuo C.H."/>
            <person name="Loper J.E."/>
            <person name="Grunwald N.J."/>
            <person name="Putnam M.L."/>
            <person name="Chang J.H."/>
        </authorList>
    </citation>
    <scope>NUCLEOTIDE SEQUENCE</scope>
    <source>
        <strain evidence="8">17-1853-1a</strain>
    </source>
</reference>
<evidence type="ECO:0000256" key="3">
    <source>
        <dbReference type="ARBA" id="ARBA00022475"/>
    </source>
</evidence>
<evidence type="ECO:0000313" key="10">
    <source>
        <dbReference type="Proteomes" id="UP000702952"/>
    </source>
</evidence>
<evidence type="ECO:0000256" key="7">
    <source>
        <dbReference type="SAM" id="Phobius"/>
    </source>
</evidence>
<dbReference type="EMBL" id="JAAMAY010000002">
    <property type="protein sequence ID" value="NTC26635.1"/>
    <property type="molecule type" value="Genomic_DNA"/>
</dbReference>
<evidence type="ECO:0000313" key="8">
    <source>
        <dbReference type="EMBL" id="NTC26635.1"/>
    </source>
</evidence>
<feature type="transmembrane region" description="Helical" evidence="7">
    <location>
        <begin position="132"/>
        <end position="153"/>
    </location>
</feature>
<keyword evidence="6 7" id="KW-0472">Membrane</keyword>
<feature type="transmembrane region" description="Helical" evidence="7">
    <location>
        <begin position="28"/>
        <end position="48"/>
    </location>
</feature>
<dbReference type="InterPro" id="IPR002797">
    <property type="entry name" value="Polysacc_synth"/>
</dbReference>
<organism evidence="8 10">
    <name type="scientific">Agrobacterium tumefaciens</name>
    <dbReference type="NCBI Taxonomy" id="358"/>
    <lineage>
        <taxon>Bacteria</taxon>
        <taxon>Pseudomonadati</taxon>
        <taxon>Pseudomonadota</taxon>
        <taxon>Alphaproteobacteria</taxon>
        <taxon>Hyphomicrobiales</taxon>
        <taxon>Rhizobiaceae</taxon>
        <taxon>Rhizobium/Agrobacterium group</taxon>
        <taxon>Agrobacterium</taxon>
        <taxon>Agrobacterium tumefaciens complex</taxon>
    </lineage>
</organism>
<comment type="subcellular location">
    <subcellularLocation>
        <location evidence="1">Cell membrane</location>
        <topology evidence="1">Multi-pass membrane protein</topology>
    </subcellularLocation>
</comment>
<name>A0A8A5PAP1_AGRTU</name>
<feature type="transmembrane region" description="Helical" evidence="7">
    <location>
        <begin position="381"/>
        <end position="400"/>
    </location>
</feature>
<dbReference type="PANTHER" id="PTHR30250">
    <property type="entry name" value="PST FAMILY PREDICTED COLANIC ACID TRANSPORTER"/>
    <property type="match status" value="1"/>
</dbReference>
<keyword evidence="4 7" id="KW-0812">Transmembrane</keyword>
<reference evidence="9" key="2">
    <citation type="submission" date="2020-02" db="EMBL/GenBank/DDBJ databases">
        <title>Unexpected conservation and global transmission of agrobacterial virulence plasmids.</title>
        <authorList>
            <person name="Weisberg A.J."/>
            <person name="Davis E.W. II"/>
            <person name="Tabima J.R."/>
            <person name="Belcher M.S."/>
            <person name="Miller M."/>
            <person name="Kuo C.-H."/>
            <person name="Loper J.E."/>
            <person name="Grunwald N.J."/>
            <person name="Putnam M.L."/>
            <person name="Chang J.H."/>
        </authorList>
    </citation>
    <scope>NUCLEOTIDE SEQUENCE</scope>
    <source>
        <strain evidence="9">Q15/94</strain>
    </source>
</reference>
<feature type="transmembrane region" description="Helical" evidence="7">
    <location>
        <begin position="347"/>
        <end position="369"/>
    </location>
</feature>
<keyword evidence="3" id="KW-1003">Cell membrane</keyword>
<sequence length="438" mass="47043">MRPATPESTENKVSLNTPRFSHLVRLGLTYMASGGALLMSSAAQLLTFALLARHLGVEQFALYASITAVTNLGVQICGFGSQESLIRRVAQDRSMFPVMLGHSYLLSAATGIVLTIIGMVTIPVFFPTSETLLHTLITTFVILVTNLILLKVISLSTQSFIAHSDFASANKLEVMFAVARTIAAVVACLIFKVETVEAWALWNLAAHTIAAVISLKAIGRLGRPVFRIVRDEIRIGILFSTQFLFKAVRGNADILVLGAVASAEVLGSYSIARRILDSSYLSVEALNRLIYPGSASAALQGIGKTIERAYNVLKAALVIAVGSALVIFIIAPFLPLLFGDEYVSLPIITRILCWVVLPMAVAATALEALGASGRQDIRAKIWNSGNLIGSVIVAFLTWSFSISGTIGSYFFVEAAIAAAVWIALLRLRRNEEAFAPAK</sequence>
<evidence type="ECO:0000256" key="4">
    <source>
        <dbReference type="ARBA" id="ARBA00022692"/>
    </source>
</evidence>
<evidence type="ECO:0000256" key="1">
    <source>
        <dbReference type="ARBA" id="ARBA00004651"/>
    </source>
</evidence>
<dbReference type="InterPro" id="IPR050833">
    <property type="entry name" value="Poly_Biosynth_Transport"/>
</dbReference>
<feature type="transmembrane region" description="Helical" evidence="7">
    <location>
        <begin position="102"/>
        <end position="126"/>
    </location>
</feature>
<gene>
    <name evidence="8" type="ORF">G6M46_00510</name>
    <name evidence="9" type="ORF">G6M86_12245</name>
</gene>
<dbReference type="AlphaFoldDB" id="A0A8A5PAP1"/>
<dbReference type="PANTHER" id="PTHR30250:SF10">
    <property type="entry name" value="LIPOPOLYSACCHARIDE BIOSYNTHESIS PROTEIN WZXC"/>
    <property type="match status" value="1"/>
</dbReference>
<accession>A0A8A5PAP1</accession>
<feature type="transmembrane region" description="Helical" evidence="7">
    <location>
        <begin position="174"/>
        <end position="193"/>
    </location>
</feature>
<dbReference type="Pfam" id="PF01943">
    <property type="entry name" value="Polysacc_synt"/>
    <property type="match status" value="1"/>
</dbReference>
<evidence type="ECO:0000256" key="6">
    <source>
        <dbReference type="ARBA" id="ARBA00023136"/>
    </source>
</evidence>
<evidence type="ECO:0000256" key="2">
    <source>
        <dbReference type="ARBA" id="ARBA00007430"/>
    </source>
</evidence>
<dbReference type="EMBL" id="CP049216">
    <property type="protein sequence ID" value="QTG14497.1"/>
    <property type="molecule type" value="Genomic_DNA"/>
</dbReference>